<evidence type="ECO:0000259" key="8">
    <source>
        <dbReference type="PROSITE" id="PS50928"/>
    </source>
</evidence>
<dbReference type="GO" id="GO:0055085">
    <property type="term" value="P:transmembrane transport"/>
    <property type="evidence" value="ECO:0007669"/>
    <property type="project" value="InterPro"/>
</dbReference>
<keyword evidence="4 7" id="KW-0812">Transmembrane</keyword>
<feature type="transmembrane region" description="Helical" evidence="7">
    <location>
        <begin position="221"/>
        <end position="242"/>
    </location>
</feature>
<keyword evidence="2 7" id="KW-0813">Transport</keyword>
<protein>
    <submittedName>
        <fullName evidence="9">Iron ABC transporter permease</fullName>
    </submittedName>
</protein>
<organism evidence="9 10">
    <name type="scientific">Litoribrevibacter albus</name>
    <dbReference type="NCBI Taxonomy" id="1473156"/>
    <lineage>
        <taxon>Bacteria</taxon>
        <taxon>Pseudomonadati</taxon>
        <taxon>Pseudomonadota</taxon>
        <taxon>Gammaproteobacteria</taxon>
        <taxon>Oceanospirillales</taxon>
        <taxon>Oceanospirillaceae</taxon>
        <taxon>Litoribrevibacter</taxon>
    </lineage>
</organism>
<evidence type="ECO:0000256" key="5">
    <source>
        <dbReference type="ARBA" id="ARBA00022989"/>
    </source>
</evidence>
<feature type="transmembrane region" description="Helical" evidence="7">
    <location>
        <begin position="82"/>
        <end position="107"/>
    </location>
</feature>
<dbReference type="EMBL" id="BSNM01000016">
    <property type="protein sequence ID" value="GLQ33134.1"/>
    <property type="molecule type" value="Genomic_DNA"/>
</dbReference>
<feature type="transmembrane region" description="Helical" evidence="7">
    <location>
        <begin position="303"/>
        <end position="336"/>
    </location>
</feature>
<dbReference type="CDD" id="cd06261">
    <property type="entry name" value="TM_PBP2"/>
    <property type="match status" value="2"/>
</dbReference>
<feature type="transmembrane region" description="Helical" evidence="7">
    <location>
        <begin position="434"/>
        <end position="456"/>
    </location>
</feature>
<dbReference type="PANTHER" id="PTHR30183:SF2">
    <property type="entry name" value="IRON UTILIZATION PROTEIN"/>
    <property type="match status" value="1"/>
</dbReference>
<dbReference type="PROSITE" id="PS50928">
    <property type="entry name" value="ABC_TM1"/>
    <property type="match status" value="2"/>
</dbReference>
<evidence type="ECO:0000313" key="10">
    <source>
        <dbReference type="Proteomes" id="UP001161389"/>
    </source>
</evidence>
<feature type="transmembrane region" description="Helical" evidence="7">
    <location>
        <begin position="483"/>
        <end position="505"/>
    </location>
</feature>
<keyword evidence="6 7" id="KW-0472">Membrane</keyword>
<proteinExistence type="inferred from homology"/>
<keyword evidence="3" id="KW-1003">Cell membrane</keyword>
<dbReference type="GO" id="GO:0005886">
    <property type="term" value="C:plasma membrane"/>
    <property type="evidence" value="ECO:0007669"/>
    <property type="project" value="UniProtKB-SubCell"/>
</dbReference>
<feature type="transmembrane region" description="Helical" evidence="7">
    <location>
        <begin position="262"/>
        <end position="282"/>
    </location>
</feature>
<reference evidence="9" key="2">
    <citation type="submission" date="2023-01" db="EMBL/GenBank/DDBJ databases">
        <title>Draft genome sequence of Litoribrevibacter albus strain NBRC 110071.</title>
        <authorList>
            <person name="Sun Q."/>
            <person name="Mori K."/>
        </authorList>
    </citation>
    <scope>NUCLEOTIDE SEQUENCE</scope>
    <source>
        <strain evidence="9">NBRC 110071</strain>
    </source>
</reference>
<dbReference type="InterPro" id="IPR000515">
    <property type="entry name" value="MetI-like"/>
</dbReference>
<evidence type="ECO:0000256" key="4">
    <source>
        <dbReference type="ARBA" id="ARBA00022692"/>
    </source>
</evidence>
<feature type="transmembrane region" description="Helical" evidence="7">
    <location>
        <begin position="160"/>
        <end position="184"/>
    </location>
</feature>
<evidence type="ECO:0000256" key="7">
    <source>
        <dbReference type="RuleBase" id="RU363032"/>
    </source>
</evidence>
<dbReference type="Pfam" id="PF00528">
    <property type="entry name" value="BPD_transp_1"/>
    <property type="match status" value="2"/>
</dbReference>
<feature type="transmembrane region" description="Helical" evidence="7">
    <location>
        <begin position="39"/>
        <end position="62"/>
    </location>
</feature>
<gene>
    <name evidence="9" type="ORF">GCM10007876_36130</name>
</gene>
<dbReference type="Gene3D" id="1.10.3720.10">
    <property type="entry name" value="MetI-like"/>
    <property type="match status" value="2"/>
</dbReference>
<sequence>MSVDHSSSKTPEQLTTGRAFSFQRIVDNSVVNWVIQKRWWLMVLAIALSVFMPVAVIFLSWLNPQPDDWSHLLDTVLSELVLNTLLLTLGVAFGVLVLGVSLAWLTAMCQFPGRKLFDWALMLPFSVPAYVMAFCFLGLLDYSGPIQTWIRSHISAEFDLPVRNLAGVITVFILAFYPYVYMLARTAFMNQGRGQMDAARSLGCNSFQAFWRVMLPMARPAVAAGMALAIMETLADFGAVSVFNFDTFTTAIYKSWYGLFNIYAAAQLASLLLVFVIACLWMEQRARGRARFEQHERQQKQQLYTLSGGQALLATMFCTLVLGLAFVLPVSQLVWWVVETQLADLDARFIQLMWNTLSLGITAALITVVAAMVMAFAQRVEKNSKLDQIARFSTLGYALPGTVLAVGLMVWFSWVDNNLISFVNQVFGINIGQLFLGSVFALLVSYTVRFLAVAYGPVNSHLQAVRVTIHEAAQSLGASQRQVLWRVYVPMLRPGLLVAALLVLVDVMKEMPATLLMRPFGWDTLAVRIYEMTSEGEWERAALPALTLVIVGLAPVIVLMSKSRRH</sequence>
<evidence type="ECO:0000256" key="1">
    <source>
        <dbReference type="ARBA" id="ARBA00004651"/>
    </source>
</evidence>
<dbReference type="FunFam" id="1.10.3720.10:FF:000088">
    <property type="entry name" value="Iron(III) ABC transporter, permease protein"/>
    <property type="match status" value="1"/>
</dbReference>
<reference evidence="9" key="1">
    <citation type="journal article" date="2014" name="Int. J. Syst. Evol. Microbiol.">
        <title>Complete genome sequence of Corynebacterium casei LMG S-19264T (=DSM 44701T), isolated from a smear-ripened cheese.</title>
        <authorList>
            <consortium name="US DOE Joint Genome Institute (JGI-PGF)"/>
            <person name="Walter F."/>
            <person name="Albersmeier A."/>
            <person name="Kalinowski J."/>
            <person name="Ruckert C."/>
        </authorList>
    </citation>
    <scope>NUCLEOTIDE SEQUENCE</scope>
    <source>
        <strain evidence="9">NBRC 110071</strain>
    </source>
</reference>
<feature type="domain" description="ABC transmembrane type-1" evidence="8">
    <location>
        <begin position="353"/>
        <end position="559"/>
    </location>
</feature>
<comment type="subcellular location">
    <subcellularLocation>
        <location evidence="1 7">Cell membrane</location>
        <topology evidence="1 7">Multi-pass membrane protein</topology>
    </subcellularLocation>
</comment>
<dbReference type="AlphaFoldDB" id="A0AA37W9B7"/>
<dbReference type="PANTHER" id="PTHR30183">
    <property type="entry name" value="MOLYBDENUM TRANSPORT SYSTEM PERMEASE PROTEIN MODB"/>
    <property type="match status" value="1"/>
</dbReference>
<feature type="domain" description="ABC transmembrane type-1" evidence="8">
    <location>
        <begin position="81"/>
        <end position="281"/>
    </location>
</feature>
<accession>A0AA37W9B7</accession>
<dbReference type="InterPro" id="IPR035906">
    <property type="entry name" value="MetI-like_sf"/>
</dbReference>
<feature type="transmembrane region" description="Helical" evidence="7">
    <location>
        <begin position="119"/>
        <end position="140"/>
    </location>
</feature>
<comment type="caution">
    <text evidence="9">The sequence shown here is derived from an EMBL/GenBank/DDBJ whole genome shotgun (WGS) entry which is preliminary data.</text>
</comment>
<comment type="similarity">
    <text evidence="7">Belongs to the binding-protein-dependent transport system permease family.</text>
</comment>
<feature type="transmembrane region" description="Helical" evidence="7">
    <location>
        <begin position="541"/>
        <end position="560"/>
    </location>
</feature>
<evidence type="ECO:0000256" key="3">
    <source>
        <dbReference type="ARBA" id="ARBA00022475"/>
    </source>
</evidence>
<feature type="transmembrane region" description="Helical" evidence="7">
    <location>
        <begin position="356"/>
        <end position="377"/>
    </location>
</feature>
<dbReference type="Proteomes" id="UP001161389">
    <property type="component" value="Unassembled WGS sequence"/>
</dbReference>
<evidence type="ECO:0000256" key="2">
    <source>
        <dbReference type="ARBA" id="ARBA00022448"/>
    </source>
</evidence>
<keyword evidence="5 7" id="KW-1133">Transmembrane helix</keyword>
<dbReference type="SUPFAM" id="SSF161098">
    <property type="entry name" value="MetI-like"/>
    <property type="match status" value="2"/>
</dbReference>
<evidence type="ECO:0000313" key="9">
    <source>
        <dbReference type="EMBL" id="GLQ33134.1"/>
    </source>
</evidence>
<evidence type="ECO:0000256" key="6">
    <source>
        <dbReference type="ARBA" id="ARBA00023136"/>
    </source>
</evidence>
<keyword evidence="10" id="KW-1185">Reference proteome</keyword>
<name>A0AA37W9B7_9GAMM</name>
<feature type="transmembrane region" description="Helical" evidence="7">
    <location>
        <begin position="389"/>
        <end position="414"/>
    </location>
</feature>